<dbReference type="CDD" id="cd11065">
    <property type="entry name" value="CYP64-like"/>
    <property type="match status" value="1"/>
</dbReference>
<dbReference type="EMBL" id="JADNRY010000073">
    <property type="protein sequence ID" value="KAF9067426.1"/>
    <property type="molecule type" value="Genomic_DNA"/>
</dbReference>
<dbReference type="GO" id="GO:0016705">
    <property type="term" value="F:oxidoreductase activity, acting on paired donors, with incorporation or reduction of molecular oxygen"/>
    <property type="evidence" value="ECO:0007669"/>
    <property type="project" value="InterPro"/>
</dbReference>
<keyword evidence="7 14" id="KW-0479">Metal-binding</keyword>
<feature type="chain" id="PRO_5040412779" evidence="15">
    <location>
        <begin position="24"/>
        <end position="447"/>
    </location>
</feature>
<protein>
    <submittedName>
        <fullName evidence="16">Cytochrome P450</fullName>
    </submittedName>
</protein>
<accession>A0A9P5U5Y2</accession>
<comment type="caution">
    <text evidence="16">The sequence shown here is derived from an EMBL/GenBank/DDBJ whole genome shotgun (WGS) entry which is preliminary data.</text>
</comment>
<keyword evidence="9" id="KW-0560">Oxidoreductase</keyword>
<dbReference type="InterPro" id="IPR050364">
    <property type="entry name" value="Cytochrome_P450_fung"/>
</dbReference>
<evidence type="ECO:0000313" key="17">
    <source>
        <dbReference type="Proteomes" id="UP000772434"/>
    </source>
</evidence>
<organism evidence="16 17">
    <name type="scientific">Rhodocollybia butyracea</name>
    <dbReference type="NCBI Taxonomy" id="206335"/>
    <lineage>
        <taxon>Eukaryota</taxon>
        <taxon>Fungi</taxon>
        <taxon>Dikarya</taxon>
        <taxon>Basidiomycota</taxon>
        <taxon>Agaricomycotina</taxon>
        <taxon>Agaricomycetes</taxon>
        <taxon>Agaricomycetidae</taxon>
        <taxon>Agaricales</taxon>
        <taxon>Marasmiineae</taxon>
        <taxon>Omphalotaceae</taxon>
        <taxon>Rhodocollybia</taxon>
    </lineage>
</organism>
<dbReference type="PRINTS" id="PR00385">
    <property type="entry name" value="P450"/>
</dbReference>
<dbReference type="InterPro" id="IPR036396">
    <property type="entry name" value="Cyt_P450_sf"/>
</dbReference>
<evidence type="ECO:0000256" key="7">
    <source>
        <dbReference type="ARBA" id="ARBA00022723"/>
    </source>
</evidence>
<evidence type="ECO:0000256" key="1">
    <source>
        <dbReference type="ARBA" id="ARBA00001971"/>
    </source>
</evidence>
<evidence type="ECO:0000256" key="15">
    <source>
        <dbReference type="SAM" id="SignalP"/>
    </source>
</evidence>
<keyword evidence="15" id="KW-0732">Signal</keyword>
<dbReference type="GO" id="GO:0005506">
    <property type="term" value="F:iron ion binding"/>
    <property type="evidence" value="ECO:0007669"/>
    <property type="project" value="InterPro"/>
</dbReference>
<comment type="similarity">
    <text evidence="4">Belongs to the cytochrome P450 family.</text>
</comment>
<evidence type="ECO:0000256" key="4">
    <source>
        <dbReference type="ARBA" id="ARBA00010617"/>
    </source>
</evidence>
<sequence>MSISLLSALFLASCLYVLHQIRSKRNRQLPPGPKGWPILGNILELREDLPVWKIFDKMKNEYGPIVYLNFAGQNVVVLNTKEAANELLDRRSGNYSDRPKSIVGSYLGSSLVLALAGYGKTWQTMRHASHSALNMRASAEYCPGQIDDAVIFTYDLLHKTAPPLTSIESFNCGLYVLRKSPLHSDDPILQKLSHMAHRFATALYPGAYLVEILPILDYLPSFMAKWKRDAQEDYKKFTAIFEQCFEEALVHQKDKANLSAKLAEEQASIGLTDLEKVWLPGILYLAGYETTANTLSWLLHAMTIYPSIQRKAQEEIDRVVGRSRTPTFNDMEHLPYIRAVVKEILRWQPAVPFGVPHVSMEDDWYEGKYFIPKGTACFANIWSINRSTDVYGPDALEFRPERFLNEDGTLRNDEYNHSTYGFGRRICVGRHIADNSLFIILATVLWL</sequence>
<dbReference type="SUPFAM" id="SSF48264">
    <property type="entry name" value="Cytochrome P450"/>
    <property type="match status" value="1"/>
</dbReference>
<reference evidence="16" key="1">
    <citation type="submission" date="2020-11" db="EMBL/GenBank/DDBJ databases">
        <authorList>
            <consortium name="DOE Joint Genome Institute"/>
            <person name="Ahrendt S."/>
            <person name="Riley R."/>
            <person name="Andreopoulos W."/>
            <person name="Labutti K."/>
            <person name="Pangilinan J."/>
            <person name="Ruiz-Duenas F.J."/>
            <person name="Barrasa J.M."/>
            <person name="Sanchez-Garcia M."/>
            <person name="Camarero S."/>
            <person name="Miyauchi S."/>
            <person name="Serrano A."/>
            <person name="Linde D."/>
            <person name="Babiker R."/>
            <person name="Drula E."/>
            <person name="Ayuso-Fernandez I."/>
            <person name="Pacheco R."/>
            <person name="Padilla G."/>
            <person name="Ferreira P."/>
            <person name="Barriuso J."/>
            <person name="Kellner H."/>
            <person name="Castanera R."/>
            <person name="Alfaro M."/>
            <person name="Ramirez L."/>
            <person name="Pisabarro A.G."/>
            <person name="Kuo A."/>
            <person name="Tritt A."/>
            <person name="Lipzen A."/>
            <person name="He G."/>
            <person name="Yan M."/>
            <person name="Ng V."/>
            <person name="Cullen D."/>
            <person name="Martin F."/>
            <person name="Rosso M.-N."/>
            <person name="Henrissat B."/>
            <person name="Hibbett D."/>
            <person name="Martinez A.T."/>
            <person name="Grigoriev I.V."/>
        </authorList>
    </citation>
    <scope>NUCLEOTIDE SEQUENCE</scope>
    <source>
        <strain evidence="16">AH 40177</strain>
    </source>
</reference>
<evidence type="ECO:0000256" key="9">
    <source>
        <dbReference type="ARBA" id="ARBA00023002"/>
    </source>
</evidence>
<dbReference type="PRINTS" id="PR00463">
    <property type="entry name" value="EP450I"/>
</dbReference>
<evidence type="ECO:0000256" key="3">
    <source>
        <dbReference type="ARBA" id="ARBA00005179"/>
    </source>
</evidence>
<comment type="pathway">
    <text evidence="3">Secondary metabolite biosynthesis.</text>
</comment>
<dbReference type="PANTHER" id="PTHR46300">
    <property type="entry name" value="P450, PUTATIVE (EUROFUNG)-RELATED-RELATED"/>
    <property type="match status" value="1"/>
</dbReference>
<keyword evidence="11" id="KW-0503">Monooxygenase</keyword>
<evidence type="ECO:0000256" key="13">
    <source>
        <dbReference type="ARBA" id="ARBA00023180"/>
    </source>
</evidence>
<keyword evidence="10 14" id="KW-0408">Iron</keyword>
<dbReference type="AlphaFoldDB" id="A0A9P5U5Y2"/>
<dbReference type="Pfam" id="PF00067">
    <property type="entry name" value="p450"/>
    <property type="match status" value="1"/>
</dbReference>
<dbReference type="InterPro" id="IPR001128">
    <property type="entry name" value="Cyt_P450"/>
</dbReference>
<keyword evidence="12" id="KW-0472">Membrane</keyword>
<comment type="cofactor">
    <cofactor evidence="1 14">
        <name>heme</name>
        <dbReference type="ChEBI" id="CHEBI:30413"/>
    </cofactor>
</comment>
<dbReference type="GO" id="GO:0004497">
    <property type="term" value="F:monooxygenase activity"/>
    <property type="evidence" value="ECO:0007669"/>
    <property type="project" value="UniProtKB-KW"/>
</dbReference>
<dbReference type="PANTHER" id="PTHR46300:SF2">
    <property type="entry name" value="CYTOCHROME P450 MONOOXYGENASE ALNH-RELATED"/>
    <property type="match status" value="1"/>
</dbReference>
<proteinExistence type="inferred from homology"/>
<evidence type="ECO:0000256" key="5">
    <source>
        <dbReference type="ARBA" id="ARBA00022617"/>
    </source>
</evidence>
<dbReference type="Gene3D" id="1.10.630.10">
    <property type="entry name" value="Cytochrome P450"/>
    <property type="match status" value="1"/>
</dbReference>
<evidence type="ECO:0000313" key="16">
    <source>
        <dbReference type="EMBL" id="KAF9067426.1"/>
    </source>
</evidence>
<evidence type="ECO:0000256" key="6">
    <source>
        <dbReference type="ARBA" id="ARBA00022692"/>
    </source>
</evidence>
<feature type="binding site" description="axial binding residue" evidence="14">
    <location>
        <position position="427"/>
    </location>
    <ligand>
        <name>heme</name>
        <dbReference type="ChEBI" id="CHEBI:30413"/>
    </ligand>
    <ligandPart>
        <name>Fe</name>
        <dbReference type="ChEBI" id="CHEBI:18248"/>
    </ligandPart>
</feature>
<dbReference type="GO" id="GO:0016020">
    <property type="term" value="C:membrane"/>
    <property type="evidence" value="ECO:0007669"/>
    <property type="project" value="UniProtKB-SubCell"/>
</dbReference>
<evidence type="ECO:0000256" key="8">
    <source>
        <dbReference type="ARBA" id="ARBA00022989"/>
    </source>
</evidence>
<keyword evidence="6" id="KW-0812">Transmembrane</keyword>
<feature type="signal peptide" evidence="15">
    <location>
        <begin position="1"/>
        <end position="23"/>
    </location>
</feature>
<keyword evidence="13" id="KW-0325">Glycoprotein</keyword>
<dbReference type="InterPro" id="IPR002401">
    <property type="entry name" value="Cyt_P450_E_grp-I"/>
</dbReference>
<gene>
    <name evidence="16" type="ORF">BDP27DRAFT_1449066</name>
</gene>
<evidence type="ECO:0000256" key="10">
    <source>
        <dbReference type="ARBA" id="ARBA00023004"/>
    </source>
</evidence>
<evidence type="ECO:0000256" key="12">
    <source>
        <dbReference type="ARBA" id="ARBA00023136"/>
    </source>
</evidence>
<comment type="subcellular location">
    <subcellularLocation>
        <location evidence="2">Membrane</location>
        <topology evidence="2">Single-pass membrane protein</topology>
    </subcellularLocation>
</comment>
<keyword evidence="17" id="KW-1185">Reference proteome</keyword>
<name>A0A9P5U5Y2_9AGAR</name>
<keyword evidence="8" id="KW-1133">Transmembrane helix</keyword>
<dbReference type="Proteomes" id="UP000772434">
    <property type="component" value="Unassembled WGS sequence"/>
</dbReference>
<dbReference type="GO" id="GO:0020037">
    <property type="term" value="F:heme binding"/>
    <property type="evidence" value="ECO:0007669"/>
    <property type="project" value="InterPro"/>
</dbReference>
<evidence type="ECO:0000256" key="2">
    <source>
        <dbReference type="ARBA" id="ARBA00004167"/>
    </source>
</evidence>
<dbReference type="OrthoDB" id="2789670at2759"/>
<evidence type="ECO:0000256" key="14">
    <source>
        <dbReference type="PIRSR" id="PIRSR602401-1"/>
    </source>
</evidence>
<evidence type="ECO:0000256" key="11">
    <source>
        <dbReference type="ARBA" id="ARBA00023033"/>
    </source>
</evidence>
<keyword evidence="5 14" id="KW-0349">Heme</keyword>